<evidence type="ECO:0000313" key="14">
    <source>
        <dbReference type="Proteomes" id="UP000294668"/>
    </source>
</evidence>
<keyword evidence="14" id="KW-1185">Reference proteome</keyword>
<comment type="similarity">
    <text evidence="1 9">Belongs to the peptidase S11 family.</text>
</comment>
<evidence type="ECO:0000256" key="8">
    <source>
        <dbReference type="PIRSR" id="PIRSR618044-2"/>
    </source>
</evidence>
<evidence type="ECO:0000256" key="3">
    <source>
        <dbReference type="ARBA" id="ARBA00022801"/>
    </source>
</evidence>
<dbReference type="GO" id="GO:0009002">
    <property type="term" value="F:serine-type D-Ala-D-Ala carboxypeptidase activity"/>
    <property type="evidence" value="ECO:0007669"/>
    <property type="project" value="InterPro"/>
</dbReference>
<dbReference type="EMBL" id="PUFL01000072">
    <property type="protein sequence ID" value="TDG90112.1"/>
    <property type="molecule type" value="Genomic_DNA"/>
</dbReference>
<keyword evidence="5" id="KW-0573">Peptidoglycan synthesis</keyword>
<dbReference type="EMBL" id="BDGB01000039">
    <property type="protein sequence ID" value="GAW71550.1"/>
    <property type="molecule type" value="Genomic_DNA"/>
</dbReference>
<keyword evidence="2" id="KW-0732">Signal</keyword>
<dbReference type="SUPFAM" id="SSF56601">
    <property type="entry name" value="beta-lactamase/transpeptidase-like"/>
    <property type="match status" value="1"/>
</dbReference>
<organism evidence="11 13">
    <name type="scientific">Lentilactobacillus parakefiri</name>
    <dbReference type="NCBI Taxonomy" id="152332"/>
    <lineage>
        <taxon>Bacteria</taxon>
        <taxon>Bacillati</taxon>
        <taxon>Bacillota</taxon>
        <taxon>Bacilli</taxon>
        <taxon>Lactobacillales</taxon>
        <taxon>Lactobacillaceae</taxon>
        <taxon>Lentilactobacillus</taxon>
    </lineage>
</organism>
<evidence type="ECO:0000313" key="13">
    <source>
        <dbReference type="Proteomes" id="UP000214739"/>
    </source>
</evidence>
<keyword evidence="11" id="KW-0121">Carboxypeptidase</keyword>
<evidence type="ECO:0000256" key="6">
    <source>
        <dbReference type="ARBA" id="ARBA00023316"/>
    </source>
</evidence>
<dbReference type="OrthoDB" id="9791132at2"/>
<evidence type="ECO:0000256" key="1">
    <source>
        <dbReference type="ARBA" id="ARBA00007164"/>
    </source>
</evidence>
<comment type="caution">
    <text evidence="11">The sequence shown here is derived from an EMBL/GenBank/DDBJ whole genome shotgun (WGS) entry which is preliminary data.</text>
</comment>
<protein>
    <submittedName>
        <fullName evidence="11">D-alanyl-D-alanine carboxypeptidase</fullName>
    </submittedName>
</protein>
<evidence type="ECO:0000256" key="5">
    <source>
        <dbReference type="ARBA" id="ARBA00022984"/>
    </source>
</evidence>
<feature type="binding site" evidence="8">
    <location>
        <position position="346"/>
    </location>
    <ligand>
        <name>substrate</name>
    </ligand>
</feature>
<feature type="active site" evidence="7">
    <location>
        <position position="219"/>
    </location>
</feature>
<dbReference type="InterPro" id="IPR018044">
    <property type="entry name" value="Peptidase_S11"/>
</dbReference>
<dbReference type="GO" id="GO:0071555">
    <property type="term" value="P:cell wall organization"/>
    <property type="evidence" value="ECO:0007669"/>
    <property type="project" value="UniProtKB-KW"/>
</dbReference>
<evidence type="ECO:0000313" key="12">
    <source>
        <dbReference type="EMBL" id="TDG90112.1"/>
    </source>
</evidence>
<feature type="active site" description="Acyl-ester intermediate" evidence="7">
    <location>
        <position position="155"/>
    </location>
</feature>
<keyword evidence="3" id="KW-0378">Hydrolase</keyword>
<keyword evidence="4" id="KW-0133">Cell shape</keyword>
<dbReference type="GO" id="GO:0009252">
    <property type="term" value="P:peptidoglycan biosynthetic process"/>
    <property type="evidence" value="ECO:0007669"/>
    <property type="project" value="UniProtKB-KW"/>
</dbReference>
<dbReference type="GO" id="GO:0008360">
    <property type="term" value="P:regulation of cell shape"/>
    <property type="evidence" value="ECO:0007669"/>
    <property type="project" value="UniProtKB-KW"/>
</dbReference>
<reference evidence="12" key="3">
    <citation type="submission" date="2019-02" db="EMBL/GenBank/DDBJ databases">
        <authorList>
            <person name="Buron G."/>
            <person name="Chaylann A."/>
            <person name="Dolejs I."/>
            <person name="Forster J."/>
            <person name="Miks M.H."/>
        </authorList>
    </citation>
    <scope>NUCLEOTIDE SEQUENCE</scope>
    <source>
        <strain evidence="12">DSM 10551</strain>
    </source>
</reference>
<evidence type="ECO:0000259" key="10">
    <source>
        <dbReference type="Pfam" id="PF00768"/>
    </source>
</evidence>
<sequence length="396" mass="42992">MKIKQFLRLTLITCAATITVGIGLSGQSSTVSASSGSYKTVATAAIKKAPYHKKSSAGAVYNASHTKKVANLKTYPYTTWYATAKVTLKHGSSKALYYKVKNGSGSVSGIVWNKYLKPGTSPFGLKYAKSAVALDVNTNNNVWTKNANTARPIASLSKLMTLYLVRQKISQGKGTWSSKVTTSNAGLKKLGKSNVFGGFKFNHNSYTVRQLYLAGLIESSNNAAIALGQWVAGGSTPAYNKKFIGMMNNQAQEWGLKHSSFVSASGMEQNSLVPYGYSIGAAKNANYVSAIDIAQISRHFVVDHNDILTDASVKSMKVDGQTLHNYNNLLPGRKYYQKSLNVDGLKTGYTDPAGYCFVGTGRKSGHDRIITVVLHDENEFTETRSLMNYVYNKNLA</sequence>
<reference evidence="11 13" key="1">
    <citation type="journal article" date="2017" name="Biosci Microbiota Food Health">
        <title>Genomic characterization reconfirms the taxonomic status of Lactobacillus parakefiri.</title>
        <authorList>
            <person name="Tanizawa Y."/>
            <person name="Kobayashi H."/>
            <person name="Kaminuma E."/>
            <person name="Sakamoto M."/>
            <person name="Ohkuma M."/>
            <person name="Nakamura Y."/>
            <person name="Arita M."/>
            <person name="Tohno M."/>
        </authorList>
    </citation>
    <scope>NUCLEOTIDE SEQUENCE [LARGE SCALE GENOMIC DNA]</scope>
    <source>
        <strain evidence="11 13">JCM 8573</strain>
    </source>
</reference>
<reference evidence="12 14" key="2">
    <citation type="journal article" date="2019" name="Appl. Microbiol. Biotechnol.">
        <title>Uncovering carbohydrate metabolism through a genotype-phenotype association study of 56 lactic acid bacteria genomes.</title>
        <authorList>
            <person name="Buron-Moles G."/>
            <person name="Chailyan A."/>
            <person name="Dolejs I."/>
            <person name="Forster J."/>
            <person name="Miks M.H."/>
        </authorList>
    </citation>
    <scope>NUCLEOTIDE SEQUENCE [LARGE SCALE GENOMIC DNA]</scope>
    <source>
        <strain evidence="12 14">DSM 10551</strain>
    </source>
</reference>
<dbReference type="InterPro" id="IPR001967">
    <property type="entry name" value="Peptidase_S11_N"/>
</dbReference>
<evidence type="ECO:0000256" key="9">
    <source>
        <dbReference type="RuleBase" id="RU004016"/>
    </source>
</evidence>
<feature type="active site" description="Proton acceptor" evidence="7">
    <location>
        <position position="158"/>
    </location>
</feature>
<dbReference type="PANTHER" id="PTHR21581:SF11">
    <property type="entry name" value="D-ALANYL-D-ALANINE CARBOXYPEPTIDASE DACA"/>
    <property type="match status" value="1"/>
</dbReference>
<dbReference type="PRINTS" id="PR00725">
    <property type="entry name" value="DADACBPTASE1"/>
</dbReference>
<name>A0A224VH31_9LACO</name>
<dbReference type="PANTHER" id="PTHR21581">
    <property type="entry name" value="D-ALANYL-D-ALANINE CARBOXYPEPTIDASE"/>
    <property type="match status" value="1"/>
</dbReference>
<dbReference type="Proteomes" id="UP000294668">
    <property type="component" value="Unassembled WGS sequence"/>
</dbReference>
<evidence type="ECO:0000313" key="11">
    <source>
        <dbReference type="EMBL" id="GAW71550.1"/>
    </source>
</evidence>
<feature type="domain" description="Peptidase S11 D-alanyl-D-alanine carboxypeptidase A N-terminal" evidence="10">
    <location>
        <begin position="128"/>
        <end position="377"/>
    </location>
</feature>
<evidence type="ECO:0000256" key="7">
    <source>
        <dbReference type="PIRSR" id="PIRSR618044-1"/>
    </source>
</evidence>
<dbReference type="InterPro" id="IPR012338">
    <property type="entry name" value="Beta-lactam/transpept-like"/>
</dbReference>
<accession>A0A224VH31</accession>
<proteinExistence type="inferred from homology"/>
<evidence type="ECO:0000256" key="2">
    <source>
        <dbReference type="ARBA" id="ARBA00022729"/>
    </source>
</evidence>
<dbReference type="AlphaFoldDB" id="A0A224VH31"/>
<dbReference type="GO" id="GO:0006508">
    <property type="term" value="P:proteolysis"/>
    <property type="evidence" value="ECO:0007669"/>
    <property type="project" value="InterPro"/>
</dbReference>
<dbReference type="Proteomes" id="UP000214739">
    <property type="component" value="Unassembled WGS sequence"/>
</dbReference>
<dbReference type="RefSeq" id="WP_087069535.1">
    <property type="nucleotide sequence ID" value="NZ_BAAAXO010000013.1"/>
</dbReference>
<dbReference type="Pfam" id="PF00768">
    <property type="entry name" value="Peptidase_S11"/>
    <property type="match status" value="1"/>
</dbReference>
<keyword evidence="6" id="KW-0961">Cell wall biogenesis/degradation</keyword>
<evidence type="ECO:0000256" key="4">
    <source>
        <dbReference type="ARBA" id="ARBA00022960"/>
    </source>
</evidence>
<dbReference type="Gene3D" id="3.40.710.10">
    <property type="entry name" value="DD-peptidase/beta-lactamase superfamily"/>
    <property type="match status" value="1"/>
</dbReference>
<gene>
    <name evidence="11" type="primary">dacC_1</name>
    <name evidence="12" type="ORF">C5L28_000165</name>
    <name evidence="11" type="ORF">LPKJCM_00631</name>
</gene>
<keyword evidence="11" id="KW-0645">Protease</keyword>